<dbReference type="InterPro" id="IPR009752">
    <property type="entry name" value="Phage_Mu_GpJ"/>
</dbReference>
<organism evidence="1 2">
    <name type="scientific">Eikenella glucosivorans</name>
    <dbReference type="NCBI Taxonomy" id="2766967"/>
    <lineage>
        <taxon>Bacteria</taxon>
        <taxon>Pseudomonadati</taxon>
        <taxon>Pseudomonadota</taxon>
        <taxon>Betaproteobacteria</taxon>
        <taxon>Neisseriales</taxon>
        <taxon>Neisseriaceae</taxon>
        <taxon>Eikenella</taxon>
    </lineage>
</organism>
<evidence type="ECO:0000313" key="1">
    <source>
        <dbReference type="EMBL" id="MBH5329022.1"/>
    </source>
</evidence>
<dbReference type="Proteomes" id="UP000768471">
    <property type="component" value="Unassembled WGS sequence"/>
</dbReference>
<accession>A0ABS0N9N9</accession>
<dbReference type="Pfam" id="PF07030">
    <property type="entry name" value="Phage_Mu_Gp36"/>
    <property type="match status" value="1"/>
</dbReference>
<protein>
    <submittedName>
        <fullName evidence="1">DUF1320 domain-containing protein</fullName>
    </submittedName>
</protein>
<evidence type="ECO:0000313" key="2">
    <source>
        <dbReference type="Proteomes" id="UP000768471"/>
    </source>
</evidence>
<dbReference type="RefSeq" id="WP_193390857.1">
    <property type="nucleotide sequence ID" value="NZ_JACSGR010000003.1"/>
</dbReference>
<proteinExistence type="predicted"/>
<keyword evidence="2" id="KW-1185">Reference proteome</keyword>
<name>A0ABS0N9N9_9NEIS</name>
<comment type="caution">
    <text evidence="1">The sequence shown here is derived from an EMBL/GenBank/DDBJ whole genome shotgun (WGS) entry which is preliminary data.</text>
</comment>
<reference evidence="1 2" key="1">
    <citation type="submission" date="2020-09" db="EMBL/GenBank/DDBJ databases">
        <title>Eikenella S3660 sp. nov., isolated from a throat swab.</title>
        <authorList>
            <person name="Buhl M."/>
        </authorList>
    </citation>
    <scope>NUCLEOTIDE SEQUENCE [LARGE SCALE GENOMIC DNA]</scope>
    <source>
        <strain evidence="1 2">S3360</strain>
    </source>
</reference>
<sequence length="139" mass="15479">MSSIITRQDLIDRFGEGELVVLTDREGRGVIDDEVLNRAIEDAEAETAAYIQAAGLVLPSPPKVLVIKVCDIARYYLHDNGETQVVLDRYKQAIAWLRDVVRNPRLLDPDAVVADAKPSACAVRPNVPEDNWEIAPRCR</sequence>
<gene>
    <name evidence="1" type="ORF">H9Q10_04980</name>
</gene>
<dbReference type="EMBL" id="JACSGR010000003">
    <property type="protein sequence ID" value="MBH5329022.1"/>
    <property type="molecule type" value="Genomic_DNA"/>
</dbReference>